<name>A0A645JGD3_9ZZZZ</name>
<dbReference type="AlphaFoldDB" id="A0A645JGD3"/>
<gene>
    <name evidence="1" type="ORF">SDC9_210019</name>
</gene>
<accession>A0A645JGD3</accession>
<sequence>MQYDELCNSGCIVEIGIRERDFTPELSYGTHFFLDLDVDGILYLPVFAGETGNEYDKSWFDGSTYEQGRHPAVRIYRGAFAVYMDGESEIGRVVRL</sequence>
<organism evidence="1">
    <name type="scientific">bioreactor metagenome</name>
    <dbReference type="NCBI Taxonomy" id="1076179"/>
    <lineage>
        <taxon>unclassified sequences</taxon>
        <taxon>metagenomes</taxon>
        <taxon>ecological metagenomes</taxon>
    </lineage>
</organism>
<proteinExistence type="predicted"/>
<comment type="caution">
    <text evidence="1">The sequence shown here is derived from an EMBL/GenBank/DDBJ whole genome shotgun (WGS) entry which is preliminary data.</text>
</comment>
<reference evidence="1" key="1">
    <citation type="submission" date="2019-08" db="EMBL/GenBank/DDBJ databases">
        <authorList>
            <person name="Kucharzyk K."/>
            <person name="Murdoch R.W."/>
            <person name="Higgins S."/>
            <person name="Loffler F."/>
        </authorList>
    </citation>
    <scope>NUCLEOTIDE SEQUENCE</scope>
</reference>
<dbReference type="EMBL" id="VSSQ01140048">
    <property type="protein sequence ID" value="MPN62272.1"/>
    <property type="molecule type" value="Genomic_DNA"/>
</dbReference>
<protein>
    <submittedName>
        <fullName evidence="1">Uncharacterized protein</fullName>
    </submittedName>
</protein>
<evidence type="ECO:0000313" key="1">
    <source>
        <dbReference type="EMBL" id="MPN62272.1"/>
    </source>
</evidence>